<dbReference type="AlphaFoldDB" id="A0A067R0M5"/>
<dbReference type="InParanoid" id="A0A067R0M5"/>
<gene>
    <name evidence="1" type="ORF">L798_10236</name>
</gene>
<evidence type="ECO:0000313" key="2">
    <source>
        <dbReference type="Proteomes" id="UP000027135"/>
    </source>
</evidence>
<reference evidence="1 2" key="1">
    <citation type="journal article" date="2014" name="Nat. Commun.">
        <title>Molecular traces of alternative social organization in a termite genome.</title>
        <authorList>
            <person name="Terrapon N."/>
            <person name="Li C."/>
            <person name="Robertson H.M."/>
            <person name="Ji L."/>
            <person name="Meng X."/>
            <person name="Booth W."/>
            <person name="Chen Z."/>
            <person name="Childers C.P."/>
            <person name="Glastad K.M."/>
            <person name="Gokhale K."/>
            <person name="Gowin J."/>
            <person name="Gronenberg W."/>
            <person name="Hermansen R.A."/>
            <person name="Hu H."/>
            <person name="Hunt B.G."/>
            <person name="Huylmans A.K."/>
            <person name="Khalil S.M."/>
            <person name="Mitchell R.D."/>
            <person name="Munoz-Torres M.C."/>
            <person name="Mustard J.A."/>
            <person name="Pan H."/>
            <person name="Reese J.T."/>
            <person name="Scharf M.E."/>
            <person name="Sun F."/>
            <person name="Vogel H."/>
            <person name="Xiao J."/>
            <person name="Yang W."/>
            <person name="Yang Z."/>
            <person name="Yang Z."/>
            <person name="Zhou J."/>
            <person name="Zhu J."/>
            <person name="Brent C.S."/>
            <person name="Elsik C.G."/>
            <person name="Goodisman M.A."/>
            <person name="Liberles D.A."/>
            <person name="Roe R.M."/>
            <person name="Vargo E.L."/>
            <person name="Vilcinskas A."/>
            <person name="Wang J."/>
            <person name="Bornberg-Bauer E."/>
            <person name="Korb J."/>
            <person name="Zhang G."/>
            <person name="Liebig J."/>
        </authorList>
    </citation>
    <scope>NUCLEOTIDE SEQUENCE [LARGE SCALE GENOMIC DNA]</scope>
    <source>
        <tissue evidence="1">Whole organism</tissue>
    </source>
</reference>
<protein>
    <submittedName>
        <fullName evidence="1">Uncharacterized protein</fullName>
    </submittedName>
</protein>
<keyword evidence="2" id="KW-1185">Reference proteome</keyword>
<proteinExistence type="predicted"/>
<dbReference type="Proteomes" id="UP000027135">
    <property type="component" value="Unassembled WGS sequence"/>
</dbReference>
<sequence length="206" mass="22773">MASNTASTPDVTSWWFRRVLGPDLIKCSSIPAEHNETKRELGVRAVESAMLSTVTKAACEVIGLFFTPVSLCVDEGNTEEFTSKLVNLYDRVNYCGDVCSGSECYDNKTDEVPITKSTADEQKNEDNCNERLQSSKHRAKTRRLEVVHIVLPGGGNTSALGTNLVFEPGSDSTCMLDEAAFRKVVKDLPWFAIPHRDVHRTVCTLL</sequence>
<evidence type="ECO:0000313" key="1">
    <source>
        <dbReference type="EMBL" id="KDR16295.1"/>
    </source>
</evidence>
<organism evidence="1 2">
    <name type="scientific">Zootermopsis nevadensis</name>
    <name type="common">Dampwood termite</name>
    <dbReference type="NCBI Taxonomy" id="136037"/>
    <lineage>
        <taxon>Eukaryota</taxon>
        <taxon>Metazoa</taxon>
        <taxon>Ecdysozoa</taxon>
        <taxon>Arthropoda</taxon>
        <taxon>Hexapoda</taxon>
        <taxon>Insecta</taxon>
        <taxon>Pterygota</taxon>
        <taxon>Neoptera</taxon>
        <taxon>Polyneoptera</taxon>
        <taxon>Dictyoptera</taxon>
        <taxon>Blattodea</taxon>
        <taxon>Blattoidea</taxon>
        <taxon>Termitoidae</taxon>
        <taxon>Termopsidae</taxon>
        <taxon>Zootermopsis</taxon>
    </lineage>
</organism>
<name>A0A067R0M5_ZOONE</name>
<accession>A0A067R0M5</accession>
<dbReference type="EMBL" id="KK852802">
    <property type="protein sequence ID" value="KDR16295.1"/>
    <property type="molecule type" value="Genomic_DNA"/>
</dbReference>